<comment type="caution">
    <text evidence="2">The sequence shown here is derived from an EMBL/GenBank/DDBJ whole genome shotgun (WGS) entry which is preliminary data.</text>
</comment>
<sequence>MYDLGLDIGGTTMKLGIFRGGELIRVDRAPTPKDPNQVVNEIARMVAPFDYEAFGIATAGTVNREKKALSDLGGNISGWQGYGLGEALAKRGIRLDVLENDINCALVGEMDNRRDDHVLYVGMGTGIGGAFYSGGELYLGSRGSAMEIGHIVVEKGGVLCACGQRGCAEGYFSARAFHGLMKAAGYERGDDFLASNEASAQAFIDGAADYLIGLENVLNPSAILIGGGMITYAPSIVARLKAAMLRRGNGNVRAPLEPARLGNDGGMVGAMLLAKKERRGRENHL</sequence>
<dbReference type="InterPro" id="IPR043129">
    <property type="entry name" value="ATPase_NBD"/>
</dbReference>
<dbReference type="EMBL" id="JBBNPS010000020">
    <property type="protein sequence ID" value="MEQ3354036.1"/>
    <property type="molecule type" value="Genomic_DNA"/>
</dbReference>
<comment type="similarity">
    <text evidence="1">Belongs to the ROK (NagC/XylR) family.</text>
</comment>
<protein>
    <submittedName>
        <fullName evidence="2">ROK family protein</fullName>
    </submittedName>
</protein>
<dbReference type="Gene3D" id="3.30.420.40">
    <property type="match status" value="2"/>
</dbReference>
<organism evidence="2 3">
    <name type="scientific">Aedoeadaptatus acetigenes</name>
    <dbReference type="NCBI Taxonomy" id="2981723"/>
    <lineage>
        <taxon>Bacteria</taxon>
        <taxon>Bacillati</taxon>
        <taxon>Bacillota</taxon>
        <taxon>Tissierellia</taxon>
        <taxon>Tissierellales</taxon>
        <taxon>Peptoniphilaceae</taxon>
        <taxon>Aedoeadaptatus</taxon>
    </lineage>
</organism>
<keyword evidence="3" id="KW-1185">Reference proteome</keyword>
<dbReference type="SUPFAM" id="SSF53067">
    <property type="entry name" value="Actin-like ATPase domain"/>
    <property type="match status" value="1"/>
</dbReference>
<dbReference type="PANTHER" id="PTHR18964">
    <property type="entry name" value="ROK (REPRESSOR, ORF, KINASE) FAMILY"/>
    <property type="match status" value="1"/>
</dbReference>
<gene>
    <name evidence="2" type="ORF">AAA081_06995</name>
</gene>
<evidence type="ECO:0000313" key="2">
    <source>
        <dbReference type="EMBL" id="MEQ3354036.1"/>
    </source>
</evidence>
<name>A0ABV1J761_9FIRM</name>
<dbReference type="RefSeq" id="WP_349054341.1">
    <property type="nucleotide sequence ID" value="NZ_JBBNPS010000020.1"/>
</dbReference>
<dbReference type="PANTHER" id="PTHR18964:SF149">
    <property type="entry name" value="BIFUNCTIONAL UDP-N-ACETYLGLUCOSAMINE 2-EPIMERASE_N-ACETYLMANNOSAMINE KINASE"/>
    <property type="match status" value="1"/>
</dbReference>
<dbReference type="Pfam" id="PF00480">
    <property type="entry name" value="ROK"/>
    <property type="match status" value="1"/>
</dbReference>
<dbReference type="InterPro" id="IPR000600">
    <property type="entry name" value="ROK"/>
</dbReference>
<dbReference type="Proteomes" id="UP001481872">
    <property type="component" value="Unassembled WGS sequence"/>
</dbReference>
<proteinExistence type="inferred from homology"/>
<accession>A0ABV1J761</accession>
<reference evidence="2 3" key="1">
    <citation type="submission" date="2024-04" db="EMBL/GenBank/DDBJ databases">
        <title>Human intestinal bacterial collection.</title>
        <authorList>
            <person name="Pauvert C."/>
            <person name="Hitch T.C.A."/>
            <person name="Clavel T."/>
        </authorList>
    </citation>
    <scope>NUCLEOTIDE SEQUENCE [LARGE SCALE GENOMIC DNA]</scope>
    <source>
        <strain evidence="2 3">CLA-SR-H026</strain>
    </source>
</reference>
<evidence type="ECO:0000313" key="3">
    <source>
        <dbReference type="Proteomes" id="UP001481872"/>
    </source>
</evidence>
<evidence type="ECO:0000256" key="1">
    <source>
        <dbReference type="ARBA" id="ARBA00006479"/>
    </source>
</evidence>